<evidence type="ECO:0008006" key="4">
    <source>
        <dbReference type="Google" id="ProtNLM"/>
    </source>
</evidence>
<proteinExistence type="predicted"/>
<dbReference type="EMBL" id="MU004300">
    <property type="protein sequence ID" value="KAF2660360.1"/>
    <property type="molecule type" value="Genomic_DNA"/>
</dbReference>
<keyword evidence="1" id="KW-0732">Signal</keyword>
<protein>
    <recommendedName>
        <fullName evidence="4">AA1-like domain-containing protein</fullName>
    </recommendedName>
</protein>
<evidence type="ECO:0000256" key="1">
    <source>
        <dbReference type="SAM" id="SignalP"/>
    </source>
</evidence>
<dbReference type="AlphaFoldDB" id="A0A6A6TKH1"/>
<name>A0A6A6TKH1_9PLEO</name>
<dbReference type="Proteomes" id="UP000799324">
    <property type="component" value="Unassembled WGS sequence"/>
</dbReference>
<evidence type="ECO:0000313" key="2">
    <source>
        <dbReference type="EMBL" id="KAF2660360.1"/>
    </source>
</evidence>
<feature type="chain" id="PRO_5025470128" description="AA1-like domain-containing protein" evidence="1">
    <location>
        <begin position="20"/>
        <end position="149"/>
    </location>
</feature>
<evidence type="ECO:0000313" key="3">
    <source>
        <dbReference type="Proteomes" id="UP000799324"/>
    </source>
</evidence>
<gene>
    <name evidence="2" type="ORF">K491DRAFT_674865</name>
</gene>
<organism evidence="2 3">
    <name type="scientific">Lophiostoma macrostomum CBS 122681</name>
    <dbReference type="NCBI Taxonomy" id="1314788"/>
    <lineage>
        <taxon>Eukaryota</taxon>
        <taxon>Fungi</taxon>
        <taxon>Dikarya</taxon>
        <taxon>Ascomycota</taxon>
        <taxon>Pezizomycotina</taxon>
        <taxon>Dothideomycetes</taxon>
        <taxon>Pleosporomycetidae</taxon>
        <taxon>Pleosporales</taxon>
        <taxon>Lophiostomataceae</taxon>
        <taxon>Lophiostoma</taxon>
    </lineage>
</organism>
<reference evidence="2" key="1">
    <citation type="journal article" date="2020" name="Stud. Mycol.">
        <title>101 Dothideomycetes genomes: a test case for predicting lifestyles and emergence of pathogens.</title>
        <authorList>
            <person name="Haridas S."/>
            <person name="Albert R."/>
            <person name="Binder M."/>
            <person name="Bloem J."/>
            <person name="Labutti K."/>
            <person name="Salamov A."/>
            <person name="Andreopoulos B."/>
            <person name="Baker S."/>
            <person name="Barry K."/>
            <person name="Bills G."/>
            <person name="Bluhm B."/>
            <person name="Cannon C."/>
            <person name="Castanera R."/>
            <person name="Culley D."/>
            <person name="Daum C."/>
            <person name="Ezra D."/>
            <person name="Gonzalez J."/>
            <person name="Henrissat B."/>
            <person name="Kuo A."/>
            <person name="Liang C."/>
            <person name="Lipzen A."/>
            <person name="Lutzoni F."/>
            <person name="Magnuson J."/>
            <person name="Mondo S."/>
            <person name="Nolan M."/>
            <person name="Ohm R."/>
            <person name="Pangilinan J."/>
            <person name="Park H.-J."/>
            <person name="Ramirez L."/>
            <person name="Alfaro M."/>
            <person name="Sun H."/>
            <person name="Tritt A."/>
            <person name="Yoshinaga Y."/>
            <person name="Zwiers L.-H."/>
            <person name="Turgeon B."/>
            <person name="Goodwin S."/>
            <person name="Spatafora J."/>
            <person name="Crous P."/>
            <person name="Grigoriev I."/>
        </authorList>
    </citation>
    <scope>NUCLEOTIDE SEQUENCE</scope>
    <source>
        <strain evidence="2">CBS 122681</strain>
    </source>
</reference>
<feature type="signal peptide" evidence="1">
    <location>
        <begin position="1"/>
        <end position="19"/>
    </location>
</feature>
<keyword evidence="3" id="KW-1185">Reference proteome</keyword>
<sequence>MKILSIFSIVLAAVTSVTAAPVDVDVLQLTSTTSSDLVAGSGHCSMHLVWTEFCEGGYLKHKVRVSNYKDASGRVITEPGERQVGPNTHTRLWAIQGGQHEFWLDCVNDPVAGIVLTFSWMSYHWQTNMANRTPVSCGIAKNFVSKLGR</sequence>
<accession>A0A6A6TKH1</accession>